<dbReference type="InterPro" id="IPR036865">
    <property type="entry name" value="CRAL-TRIO_dom_sf"/>
</dbReference>
<keyword evidence="6 16" id="KW-0963">Cytoplasm</keyword>
<dbReference type="SUPFAM" id="SSF52087">
    <property type="entry name" value="CRAL/TRIO domain"/>
    <property type="match status" value="1"/>
</dbReference>
<evidence type="ECO:0000256" key="2">
    <source>
        <dbReference type="ARBA" id="ARBA00004406"/>
    </source>
</evidence>
<dbReference type="GO" id="GO:0008526">
    <property type="term" value="F:phosphatidylinositol transfer activity"/>
    <property type="evidence" value="ECO:0007669"/>
    <property type="project" value="UniProtKB-UniRule"/>
</dbReference>
<keyword evidence="5 16" id="KW-0813">Transport</keyword>
<evidence type="ECO:0000256" key="17">
    <source>
        <dbReference type="SAM" id="MobiDB-lite"/>
    </source>
</evidence>
<comment type="function">
    <text evidence="15">Non-classical phosphatidylinositol (PtdIns) transfer protein (PITP), which exhibits PtdIns-binding/transfer activity in the absence of detectable PtdCho-binding/transfer activity. Regulates PtdIns(4,5)P2 homeostasis at the plasma membrane. Heme-binding protein that may play a role in organic oxidant-induced stress responses.</text>
</comment>
<feature type="compositionally biased region" description="Low complexity" evidence="17">
    <location>
        <begin position="104"/>
        <end position="116"/>
    </location>
</feature>
<dbReference type="GO" id="GO:0017157">
    <property type="term" value="P:regulation of exocytosis"/>
    <property type="evidence" value="ECO:0007669"/>
    <property type="project" value="TreeGrafter"/>
</dbReference>
<evidence type="ECO:0000256" key="16">
    <source>
        <dbReference type="RuleBase" id="RU367059"/>
    </source>
</evidence>
<keyword evidence="20" id="KW-1185">Reference proteome</keyword>
<dbReference type="Gene3D" id="3.40.525.10">
    <property type="entry name" value="CRAL-TRIO lipid binding domain"/>
    <property type="match status" value="1"/>
</dbReference>
<sequence length="394" mass="42496">MTSKPGEPDYVSPGLGSNAAADAGAFLEKQAAAVKQAETAPSAEPAEKKEDTVAESEKKDEPSVAPPEQKAEEPVTEAAPSVTAPSATAAVAAAPLPAAPGPAPASSSSEPSWPETPAEHPLAKFFDSITELTTEADYNEVYGLTLSTTTPFHTKLILQKFLRANANDLPKAKAQLLETLKWRKTFQPAKAVEETFDNERFAGLGYILTLDDVPESANKTDVVTFNVYGAVKDNKKTFGDLEGFLRWRVALMERSIQKLNLAAATTPIPDFGQGPDPYQGIQIHDYLQVSFLRQHPDVKAATSKTIETLGRYYPETLSRKFFVNVPVIMGWVFALRKLVVAPETARKFTVLSYGDQLATELGPSIPKVYGGTAGDLKEIGEALKAKDVEVEATE</sequence>
<dbReference type="InterPro" id="IPR001251">
    <property type="entry name" value="CRAL-TRIO_dom"/>
</dbReference>
<keyword evidence="12 16" id="KW-0445">Lipid transport</keyword>
<evidence type="ECO:0000256" key="4">
    <source>
        <dbReference type="ARBA" id="ARBA00018320"/>
    </source>
</evidence>
<dbReference type="GO" id="GO:0005829">
    <property type="term" value="C:cytosol"/>
    <property type="evidence" value="ECO:0007669"/>
    <property type="project" value="TreeGrafter"/>
</dbReference>
<comment type="similarity">
    <text evidence="3 16">Belongs to the SFH5 family.</text>
</comment>
<evidence type="ECO:0000313" key="19">
    <source>
        <dbReference type="EMBL" id="KAF2786798.1"/>
    </source>
</evidence>
<proteinExistence type="inferred from homology"/>
<evidence type="ECO:0000256" key="10">
    <source>
        <dbReference type="ARBA" id="ARBA00022848"/>
    </source>
</evidence>
<dbReference type="PANTHER" id="PTHR47669:SF1">
    <property type="entry name" value="PHOSPHATIDYLINOSITOL TRANSFER PROTEIN SFH5"/>
    <property type="match status" value="1"/>
</dbReference>
<name>A0A6A6WS97_9PLEO</name>
<evidence type="ECO:0000256" key="14">
    <source>
        <dbReference type="ARBA" id="ARBA00024146"/>
    </source>
</evidence>
<dbReference type="EMBL" id="MU002404">
    <property type="protein sequence ID" value="KAF2786798.1"/>
    <property type="molecule type" value="Genomic_DNA"/>
</dbReference>
<dbReference type="SUPFAM" id="SSF46938">
    <property type="entry name" value="CRAL/TRIO N-terminal domain"/>
    <property type="match status" value="1"/>
</dbReference>
<dbReference type="InterPro" id="IPR042938">
    <property type="entry name" value="Sfh5"/>
</dbReference>
<dbReference type="GO" id="GO:0032541">
    <property type="term" value="C:cortical endoplasmic reticulum"/>
    <property type="evidence" value="ECO:0007669"/>
    <property type="project" value="TreeGrafter"/>
</dbReference>
<protein>
    <recommendedName>
        <fullName evidence="4 16">Phosphatidylinositol transfer protein SFH5</fullName>
        <shortName evidence="16">PITP SFH5</shortName>
    </recommendedName>
</protein>
<dbReference type="PROSITE" id="PS50191">
    <property type="entry name" value="CRAL_TRIO"/>
    <property type="match status" value="1"/>
</dbReference>
<keyword evidence="13 16" id="KW-0472">Membrane</keyword>
<feature type="compositionally biased region" description="Low complexity" evidence="17">
    <location>
        <begin position="76"/>
        <end position="96"/>
    </location>
</feature>
<dbReference type="CDD" id="cd00170">
    <property type="entry name" value="SEC14"/>
    <property type="match status" value="1"/>
</dbReference>
<organism evidence="19 20">
    <name type="scientific">Melanomma pulvis-pyrius CBS 109.77</name>
    <dbReference type="NCBI Taxonomy" id="1314802"/>
    <lineage>
        <taxon>Eukaryota</taxon>
        <taxon>Fungi</taxon>
        <taxon>Dikarya</taxon>
        <taxon>Ascomycota</taxon>
        <taxon>Pezizomycotina</taxon>
        <taxon>Dothideomycetes</taxon>
        <taxon>Pleosporomycetidae</taxon>
        <taxon>Pleosporales</taxon>
        <taxon>Melanommataceae</taxon>
        <taxon>Melanomma</taxon>
    </lineage>
</organism>
<dbReference type="GO" id="GO:0046872">
    <property type="term" value="F:metal ion binding"/>
    <property type="evidence" value="ECO:0007669"/>
    <property type="project" value="UniProtKB-KW"/>
</dbReference>
<gene>
    <name evidence="19" type="ORF">K505DRAFT_330097</name>
</gene>
<accession>A0A6A6WS97</accession>
<keyword evidence="8" id="KW-0479">Metal-binding</keyword>
<comment type="catalytic activity">
    <reaction evidence="14">
        <text>a 1,2-diacyl-sn-glycero-3-phospho-(1D-myo-inositol)(in) = a 1,2-diacyl-sn-glycero-3-phospho-(1D-myo-inositol)(out)</text>
        <dbReference type="Rhea" id="RHEA:38691"/>
        <dbReference type="ChEBI" id="CHEBI:57880"/>
    </reaction>
    <physiologicalReaction direction="left-to-right" evidence="14">
        <dbReference type="Rhea" id="RHEA:38692"/>
    </physiologicalReaction>
</comment>
<evidence type="ECO:0000256" key="9">
    <source>
        <dbReference type="ARBA" id="ARBA00022824"/>
    </source>
</evidence>
<dbReference type="InterPro" id="IPR011074">
    <property type="entry name" value="CRAL/TRIO_N_dom"/>
</dbReference>
<evidence type="ECO:0000256" key="11">
    <source>
        <dbReference type="ARBA" id="ARBA00023004"/>
    </source>
</evidence>
<feature type="compositionally biased region" description="Basic and acidic residues" evidence="17">
    <location>
        <begin position="45"/>
        <end position="62"/>
    </location>
</feature>
<dbReference type="Pfam" id="PF00650">
    <property type="entry name" value="CRAL_TRIO"/>
    <property type="match status" value="1"/>
</dbReference>
<reference evidence="19" key="1">
    <citation type="journal article" date="2020" name="Stud. Mycol.">
        <title>101 Dothideomycetes genomes: a test case for predicting lifestyles and emergence of pathogens.</title>
        <authorList>
            <person name="Haridas S."/>
            <person name="Albert R."/>
            <person name="Binder M."/>
            <person name="Bloem J."/>
            <person name="Labutti K."/>
            <person name="Salamov A."/>
            <person name="Andreopoulos B."/>
            <person name="Baker S."/>
            <person name="Barry K."/>
            <person name="Bills G."/>
            <person name="Bluhm B."/>
            <person name="Cannon C."/>
            <person name="Castanera R."/>
            <person name="Culley D."/>
            <person name="Daum C."/>
            <person name="Ezra D."/>
            <person name="Gonzalez J."/>
            <person name="Henrissat B."/>
            <person name="Kuo A."/>
            <person name="Liang C."/>
            <person name="Lipzen A."/>
            <person name="Lutzoni F."/>
            <person name="Magnuson J."/>
            <person name="Mondo S."/>
            <person name="Nolan M."/>
            <person name="Ohm R."/>
            <person name="Pangilinan J."/>
            <person name="Park H.-J."/>
            <person name="Ramirez L."/>
            <person name="Alfaro M."/>
            <person name="Sun H."/>
            <person name="Tritt A."/>
            <person name="Yoshinaga Y."/>
            <person name="Zwiers L.-H."/>
            <person name="Turgeon B."/>
            <person name="Goodwin S."/>
            <person name="Spatafora J."/>
            <person name="Crous P."/>
            <person name="Grigoriev I."/>
        </authorList>
    </citation>
    <scope>NUCLEOTIDE SEQUENCE</scope>
    <source>
        <strain evidence="19">CBS 109.77</strain>
    </source>
</reference>
<evidence type="ECO:0000256" key="6">
    <source>
        <dbReference type="ARBA" id="ARBA00022490"/>
    </source>
</evidence>
<keyword evidence="11" id="KW-0408">Iron</keyword>
<keyword evidence="10 16" id="KW-0492">Microsome</keyword>
<keyword evidence="9 16" id="KW-0256">Endoplasmic reticulum</keyword>
<dbReference type="Proteomes" id="UP000799757">
    <property type="component" value="Unassembled WGS sequence"/>
</dbReference>
<feature type="region of interest" description="Disordered" evidence="17">
    <location>
        <begin position="30"/>
        <end position="119"/>
    </location>
</feature>
<dbReference type="GO" id="GO:0005789">
    <property type="term" value="C:endoplasmic reticulum membrane"/>
    <property type="evidence" value="ECO:0007669"/>
    <property type="project" value="UniProtKB-SubCell"/>
</dbReference>
<evidence type="ECO:0000256" key="3">
    <source>
        <dbReference type="ARBA" id="ARBA00006667"/>
    </source>
</evidence>
<feature type="domain" description="CRAL-TRIO" evidence="18">
    <location>
        <begin position="244"/>
        <end position="377"/>
    </location>
</feature>
<dbReference type="GO" id="GO:0043001">
    <property type="term" value="P:Golgi to plasma membrane protein transport"/>
    <property type="evidence" value="ECO:0007669"/>
    <property type="project" value="TreeGrafter"/>
</dbReference>
<dbReference type="Pfam" id="PF03765">
    <property type="entry name" value="CRAL_TRIO_N"/>
    <property type="match status" value="1"/>
</dbReference>
<comment type="cofactor">
    <cofactor evidence="1">
        <name>heme b</name>
        <dbReference type="ChEBI" id="CHEBI:60344"/>
    </cofactor>
</comment>
<evidence type="ECO:0000256" key="15">
    <source>
        <dbReference type="ARBA" id="ARBA00024180"/>
    </source>
</evidence>
<dbReference type="AlphaFoldDB" id="A0A6A6WS97"/>
<dbReference type="GO" id="GO:0005886">
    <property type="term" value="C:plasma membrane"/>
    <property type="evidence" value="ECO:0007669"/>
    <property type="project" value="TreeGrafter"/>
</dbReference>
<evidence type="ECO:0000256" key="7">
    <source>
        <dbReference type="ARBA" id="ARBA00022617"/>
    </source>
</evidence>
<dbReference type="OrthoDB" id="75724at2759"/>
<evidence type="ECO:0000256" key="13">
    <source>
        <dbReference type="ARBA" id="ARBA00023136"/>
    </source>
</evidence>
<evidence type="ECO:0000256" key="1">
    <source>
        <dbReference type="ARBA" id="ARBA00001970"/>
    </source>
</evidence>
<evidence type="ECO:0000259" key="18">
    <source>
        <dbReference type="PROSITE" id="PS50191"/>
    </source>
</evidence>
<dbReference type="PANTHER" id="PTHR47669">
    <property type="entry name" value="PHOSPHATIDYLINOSITOL TRANSFER PROTEIN SFH5"/>
    <property type="match status" value="1"/>
</dbReference>
<evidence type="ECO:0000256" key="8">
    <source>
        <dbReference type="ARBA" id="ARBA00022723"/>
    </source>
</evidence>
<comment type="subcellular location">
    <subcellularLocation>
        <location evidence="16">Cytoplasm</location>
    </subcellularLocation>
    <subcellularLocation>
        <location evidence="2 16">Endoplasmic reticulum membrane</location>
        <topology evidence="2 16">Peripheral membrane protein</topology>
    </subcellularLocation>
    <subcellularLocation>
        <location evidence="16">Microsome membrane</location>
        <topology evidence="16">Peripheral membrane protein</topology>
    </subcellularLocation>
</comment>
<dbReference type="InterPro" id="IPR036273">
    <property type="entry name" value="CRAL/TRIO_N_dom_sf"/>
</dbReference>
<keyword evidence="7" id="KW-0349">Heme</keyword>
<evidence type="ECO:0000256" key="5">
    <source>
        <dbReference type="ARBA" id="ARBA00022448"/>
    </source>
</evidence>
<evidence type="ECO:0000256" key="12">
    <source>
        <dbReference type="ARBA" id="ARBA00023055"/>
    </source>
</evidence>
<dbReference type="SMART" id="SM00516">
    <property type="entry name" value="SEC14"/>
    <property type="match status" value="1"/>
</dbReference>
<evidence type="ECO:0000313" key="20">
    <source>
        <dbReference type="Proteomes" id="UP000799757"/>
    </source>
</evidence>